<proteinExistence type="inferred from homology"/>
<evidence type="ECO:0000256" key="7">
    <source>
        <dbReference type="ARBA" id="ARBA00023136"/>
    </source>
</evidence>
<evidence type="ECO:0000256" key="8">
    <source>
        <dbReference type="ARBA" id="ARBA00037998"/>
    </source>
</evidence>
<dbReference type="RefSeq" id="WP_220661809.1">
    <property type="nucleotide sequence ID" value="NZ_CP069370.1"/>
</dbReference>
<feature type="transmembrane region" description="Helical" evidence="9">
    <location>
        <begin position="46"/>
        <end position="73"/>
    </location>
</feature>
<feature type="transmembrane region" description="Helical" evidence="9">
    <location>
        <begin position="134"/>
        <end position="159"/>
    </location>
</feature>
<evidence type="ECO:0000256" key="6">
    <source>
        <dbReference type="ARBA" id="ARBA00022989"/>
    </source>
</evidence>
<protein>
    <submittedName>
        <fullName evidence="10">Branched-chain amino acid ABC transporter permease</fullName>
    </submittedName>
</protein>
<dbReference type="GO" id="GO:0022857">
    <property type="term" value="F:transmembrane transporter activity"/>
    <property type="evidence" value="ECO:0007669"/>
    <property type="project" value="InterPro"/>
</dbReference>
<keyword evidence="5" id="KW-0029">Amino-acid transport</keyword>
<feature type="transmembrane region" description="Helical" evidence="9">
    <location>
        <begin position="261"/>
        <end position="278"/>
    </location>
</feature>
<dbReference type="GO" id="GO:0006865">
    <property type="term" value="P:amino acid transport"/>
    <property type="evidence" value="ECO:0007669"/>
    <property type="project" value="UniProtKB-KW"/>
</dbReference>
<dbReference type="PANTHER" id="PTHR11795">
    <property type="entry name" value="BRANCHED-CHAIN AMINO ACID TRANSPORT SYSTEM PERMEASE PROTEIN LIVH"/>
    <property type="match status" value="1"/>
</dbReference>
<keyword evidence="7 9" id="KW-0472">Membrane</keyword>
<organism evidence="10 11">
    <name type="scientific">Neotabrizicola shimadae</name>
    <dbReference type="NCBI Taxonomy" id="2807096"/>
    <lineage>
        <taxon>Bacteria</taxon>
        <taxon>Pseudomonadati</taxon>
        <taxon>Pseudomonadota</taxon>
        <taxon>Alphaproteobacteria</taxon>
        <taxon>Rhodobacterales</taxon>
        <taxon>Paracoccaceae</taxon>
        <taxon>Neotabrizicola</taxon>
    </lineage>
</organism>
<accession>A0A8G0ZVD6</accession>
<feature type="transmembrane region" description="Helical" evidence="9">
    <location>
        <begin position="94"/>
        <end position="114"/>
    </location>
</feature>
<dbReference type="CDD" id="cd06582">
    <property type="entry name" value="TM_PBP1_LivH_like"/>
    <property type="match status" value="1"/>
</dbReference>
<dbReference type="PANTHER" id="PTHR11795:SF445">
    <property type="entry name" value="AMINO ACID ABC TRANSPORTER PERMEASE PROTEIN"/>
    <property type="match status" value="1"/>
</dbReference>
<keyword evidence="3" id="KW-1003">Cell membrane</keyword>
<keyword evidence="6 9" id="KW-1133">Transmembrane helix</keyword>
<evidence type="ECO:0000256" key="4">
    <source>
        <dbReference type="ARBA" id="ARBA00022692"/>
    </source>
</evidence>
<keyword evidence="11" id="KW-1185">Reference proteome</keyword>
<dbReference type="InterPro" id="IPR001851">
    <property type="entry name" value="ABC_transp_permease"/>
</dbReference>
<dbReference type="EMBL" id="CP069370">
    <property type="protein sequence ID" value="QYZ69591.1"/>
    <property type="molecule type" value="Genomic_DNA"/>
</dbReference>
<evidence type="ECO:0000256" key="5">
    <source>
        <dbReference type="ARBA" id="ARBA00022970"/>
    </source>
</evidence>
<dbReference type="KEGG" id="nsm:JO391_18005"/>
<name>A0A8G0ZVD6_9RHOB</name>
<dbReference type="InterPro" id="IPR052157">
    <property type="entry name" value="BCAA_transport_permease"/>
</dbReference>
<evidence type="ECO:0000256" key="9">
    <source>
        <dbReference type="SAM" id="Phobius"/>
    </source>
</evidence>
<feature type="transmembrane region" description="Helical" evidence="9">
    <location>
        <begin position="221"/>
        <end position="249"/>
    </location>
</feature>
<gene>
    <name evidence="10" type="ORF">JO391_18005</name>
</gene>
<reference evidence="10" key="1">
    <citation type="submission" date="2021-02" db="EMBL/GenBank/DDBJ databases">
        <title>Rhodobacter shimadae sp. nov., an aerobic anoxygenic phototrophic bacterium isolated from a hot spring.</title>
        <authorList>
            <person name="Muramatsu S."/>
            <person name="Haruta S."/>
            <person name="Hirose S."/>
            <person name="Hanada S."/>
        </authorList>
    </citation>
    <scope>NUCLEOTIDE SEQUENCE</scope>
    <source>
        <strain evidence="10">N10</strain>
    </source>
</reference>
<dbReference type="GO" id="GO:0005886">
    <property type="term" value="C:plasma membrane"/>
    <property type="evidence" value="ECO:0007669"/>
    <property type="project" value="UniProtKB-SubCell"/>
</dbReference>
<dbReference type="Pfam" id="PF02653">
    <property type="entry name" value="BPD_transp_2"/>
    <property type="match status" value="1"/>
</dbReference>
<keyword evidence="2" id="KW-0813">Transport</keyword>
<feature type="transmembrane region" description="Helical" evidence="9">
    <location>
        <begin position="188"/>
        <end position="209"/>
    </location>
</feature>
<evidence type="ECO:0000256" key="3">
    <source>
        <dbReference type="ARBA" id="ARBA00022475"/>
    </source>
</evidence>
<sequence length="288" mass="29955">MIWLDTLIQGLLVGGVYALAAVGLALAFGVMRLVNMAHGDVMVTAAYVAFALMGHAFGLMPAMLTAILVMAAAGYGLQRLMLNRTLGADPLPSLLVTFGLSMVVQNVLLLIWTADSRKLSPGPIGEASLTLAPGLQVGVLPLITFALAVIGLVGLQQVFDRTRIGRILRAVSNDPEIAGGMGIDNRHIYALAIALAFGFAALAGLFLAMRSGFSPQAGSGYLILAFEVVVIGGLGRFEGALIGGMILGLAQALAARIDPQWQLLGGHVVFLAVLLVRPNGLFSRGARG</sequence>
<feature type="transmembrane region" description="Helical" evidence="9">
    <location>
        <begin position="12"/>
        <end position="34"/>
    </location>
</feature>
<evidence type="ECO:0000256" key="1">
    <source>
        <dbReference type="ARBA" id="ARBA00004651"/>
    </source>
</evidence>
<evidence type="ECO:0000313" key="10">
    <source>
        <dbReference type="EMBL" id="QYZ69591.1"/>
    </source>
</evidence>
<dbReference type="AlphaFoldDB" id="A0A8G0ZVD6"/>
<evidence type="ECO:0000256" key="2">
    <source>
        <dbReference type="ARBA" id="ARBA00022448"/>
    </source>
</evidence>
<comment type="similarity">
    <text evidence="8">Belongs to the binding-protein-dependent transport system permease family. LivHM subfamily.</text>
</comment>
<dbReference type="Proteomes" id="UP000826300">
    <property type="component" value="Chromosome"/>
</dbReference>
<keyword evidence="4 9" id="KW-0812">Transmembrane</keyword>
<evidence type="ECO:0000313" key="11">
    <source>
        <dbReference type="Proteomes" id="UP000826300"/>
    </source>
</evidence>
<comment type="subcellular location">
    <subcellularLocation>
        <location evidence="1">Cell membrane</location>
        <topology evidence="1">Multi-pass membrane protein</topology>
    </subcellularLocation>
</comment>